<evidence type="ECO:0000313" key="3">
    <source>
        <dbReference type="Proteomes" id="UP000410492"/>
    </source>
</evidence>
<dbReference type="Pfam" id="PF00400">
    <property type="entry name" value="WD40"/>
    <property type="match status" value="1"/>
</dbReference>
<dbReference type="SUPFAM" id="SSF50978">
    <property type="entry name" value="WD40 repeat-like"/>
    <property type="match status" value="1"/>
</dbReference>
<dbReference type="OrthoDB" id="200924at2759"/>
<keyword evidence="3" id="KW-1185">Reference proteome</keyword>
<reference evidence="2 3" key="1">
    <citation type="submission" date="2019-01" db="EMBL/GenBank/DDBJ databases">
        <authorList>
            <person name="Sayadi A."/>
        </authorList>
    </citation>
    <scope>NUCLEOTIDE SEQUENCE [LARGE SCALE GENOMIC DNA]</scope>
</reference>
<dbReference type="AlphaFoldDB" id="A0A653CE94"/>
<keyword evidence="1" id="KW-0853">WD repeat</keyword>
<dbReference type="GO" id="GO:0005783">
    <property type="term" value="C:endoplasmic reticulum"/>
    <property type="evidence" value="ECO:0007669"/>
    <property type="project" value="TreeGrafter"/>
</dbReference>
<dbReference type="PANTHER" id="PTHR44321:SF1">
    <property type="entry name" value="TRANSDUCIN BETA-LIKE PROTEIN 2"/>
    <property type="match status" value="1"/>
</dbReference>
<protein>
    <recommendedName>
        <fullName evidence="4">WD repeat-containing protein 55 homolog</fullName>
    </recommendedName>
</protein>
<gene>
    <name evidence="2" type="ORF">CALMAC_LOCUS8283</name>
</gene>
<dbReference type="InterPro" id="IPR001680">
    <property type="entry name" value="WD40_rpt"/>
</dbReference>
<dbReference type="Proteomes" id="UP000410492">
    <property type="component" value="Unassembled WGS sequence"/>
</dbReference>
<dbReference type="InterPro" id="IPR042410">
    <property type="entry name" value="WBSCR13"/>
</dbReference>
<feature type="non-terminal residue" evidence="2">
    <location>
        <position position="161"/>
    </location>
</feature>
<organism evidence="2 3">
    <name type="scientific">Callosobruchus maculatus</name>
    <name type="common">Southern cowpea weevil</name>
    <name type="synonym">Pulse bruchid</name>
    <dbReference type="NCBI Taxonomy" id="64391"/>
    <lineage>
        <taxon>Eukaryota</taxon>
        <taxon>Metazoa</taxon>
        <taxon>Ecdysozoa</taxon>
        <taxon>Arthropoda</taxon>
        <taxon>Hexapoda</taxon>
        <taxon>Insecta</taxon>
        <taxon>Pterygota</taxon>
        <taxon>Neoptera</taxon>
        <taxon>Endopterygota</taxon>
        <taxon>Coleoptera</taxon>
        <taxon>Polyphaga</taxon>
        <taxon>Cucujiformia</taxon>
        <taxon>Chrysomeloidea</taxon>
        <taxon>Chrysomelidae</taxon>
        <taxon>Bruchinae</taxon>
        <taxon>Bruchini</taxon>
        <taxon>Callosobruchus</taxon>
    </lineage>
</organism>
<proteinExistence type="predicted"/>
<dbReference type="SMART" id="SM00320">
    <property type="entry name" value="WD40"/>
    <property type="match status" value="2"/>
</dbReference>
<evidence type="ECO:0008006" key="4">
    <source>
        <dbReference type="Google" id="ProtNLM"/>
    </source>
</evidence>
<evidence type="ECO:0000313" key="2">
    <source>
        <dbReference type="EMBL" id="VEN46056.1"/>
    </source>
</evidence>
<sequence length="161" mass="17815">MGIASNGKYIMTCSNKTDMVIWDLKGQKLAVVDTYLMNTTCAKLSPCGRFIVASGFTPEARVWEVIFKKSGEFQEVKQIKQLTLGGHSSGVYDVAFDVDSSHMATVSKDGTWRLFDTQGKFDFLSYKGALNVPLEILGSNKSSVLLTWYRLHLLGICIETG</sequence>
<name>A0A653CE94_CALMS</name>
<dbReference type="PROSITE" id="PS50082">
    <property type="entry name" value="WD_REPEATS_2"/>
    <property type="match status" value="1"/>
</dbReference>
<dbReference type="Gene3D" id="2.130.10.10">
    <property type="entry name" value="YVTN repeat-like/Quinoprotein amine dehydrogenase"/>
    <property type="match status" value="1"/>
</dbReference>
<accession>A0A653CE94</accession>
<dbReference type="GO" id="GO:0030968">
    <property type="term" value="P:endoplasmic reticulum unfolded protein response"/>
    <property type="evidence" value="ECO:0007669"/>
    <property type="project" value="TreeGrafter"/>
</dbReference>
<feature type="repeat" description="WD" evidence="1">
    <location>
        <begin position="84"/>
        <end position="116"/>
    </location>
</feature>
<evidence type="ECO:0000256" key="1">
    <source>
        <dbReference type="PROSITE-ProRule" id="PRU00221"/>
    </source>
</evidence>
<dbReference type="InterPro" id="IPR015943">
    <property type="entry name" value="WD40/YVTN_repeat-like_dom_sf"/>
</dbReference>
<dbReference type="EMBL" id="CAACVG010007564">
    <property type="protein sequence ID" value="VEN46056.1"/>
    <property type="molecule type" value="Genomic_DNA"/>
</dbReference>
<dbReference type="InterPro" id="IPR036322">
    <property type="entry name" value="WD40_repeat_dom_sf"/>
</dbReference>
<dbReference type="PANTHER" id="PTHR44321">
    <property type="entry name" value="TRANSDUCIN BETA-LIKE PROTEIN 2"/>
    <property type="match status" value="1"/>
</dbReference>